<dbReference type="PANTHER" id="PTHR47052">
    <property type="entry name" value="CONSERVED SERINE PROLINE-RICH PROTEIN (AFU_ORTHOLOGUE AFUA_2G01790)"/>
    <property type="match status" value="1"/>
</dbReference>
<dbReference type="Pfam" id="PF00168">
    <property type="entry name" value="C2"/>
    <property type="match status" value="1"/>
</dbReference>
<evidence type="ECO:0000259" key="2">
    <source>
        <dbReference type="PROSITE" id="PS50004"/>
    </source>
</evidence>
<protein>
    <recommendedName>
        <fullName evidence="2">C2 domain-containing protein</fullName>
    </recommendedName>
</protein>
<dbReference type="EMBL" id="JAEUBF010001036">
    <property type="protein sequence ID" value="KAH3673185.1"/>
    <property type="molecule type" value="Genomic_DNA"/>
</dbReference>
<name>A0A9P8PKD1_9ASCO</name>
<dbReference type="OrthoDB" id="270970at2759"/>
<dbReference type="InterPro" id="IPR052981">
    <property type="entry name" value="Ingression_C2_domain"/>
</dbReference>
<feature type="compositionally biased region" description="Basic and acidic residues" evidence="1">
    <location>
        <begin position="341"/>
        <end position="363"/>
    </location>
</feature>
<dbReference type="PANTHER" id="PTHR47052:SF3">
    <property type="entry name" value="INGRESSION PROTEIN 1"/>
    <property type="match status" value="1"/>
</dbReference>
<feature type="domain" description="C2" evidence="2">
    <location>
        <begin position="1"/>
        <end position="85"/>
    </location>
</feature>
<dbReference type="AlphaFoldDB" id="A0A9P8PKD1"/>
<evidence type="ECO:0000256" key="1">
    <source>
        <dbReference type="SAM" id="MobiDB-lite"/>
    </source>
</evidence>
<evidence type="ECO:0000313" key="4">
    <source>
        <dbReference type="Proteomes" id="UP000769528"/>
    </source>
</evidence>
<feature type="region of interest" description="Disordered" evidence="1">
    <location>
        <begin position="437"/>
        <end position="469"/>
    </location>
</feature>
<dbReference type="PROSITE" id="PS50004">
    <property type="entry name" value="C2"/>
    <property type="match status" value="1"/>
</dbReference>
<gene>
    <name evidence="3" type="ORF">WICMUC_003803</name>
</gene>
<keyword evidence="4" id="KW-1185">Reference proteome</keyword>
<sequence length="469" mass="53107">MEKQNPYCLLRISNLTDKTKPVIRGGQSPRWEEELRFKITPEIQPILKLTILDETKKSPSLICETEIDFTPVFYSSIKEGYDKWYQLIGNNKEAGQIYLEMTFYPSNLPIRSNNNSSRKLKAFNTSTSPNKKRELPPVPGQQVEIKEEVEECLIPPPLPRSNASDRTVGSATSTDLLQNFDSNFSSSCHKPSFTQSIHSLPDVPSNFQPVIESRQERHGDDDSSKKDITSLSAEPELFRSAFDPGRNKYDFKSLAKKFTSKYNAQLFGGNDKDSASERSTSSKSSEFDELEREVQSDFFRNQPPLSVHRSPEKKAPPVPSHSSSNFNKLCPLPPQNSHHPNRGESEKDYLQDSAIRETDERSRITRSPSPSKKPPKNFYRLGSTSPARLNLSSDIPYDANNIDSRTSRKIPSVIGKRNEIRDGFSVRNDELLNHAPTPYDVFTEDPKFQNSLNSSTSSTRSSPSRFRST</sequence>
<feature type="compositionally biased region" description="Low complexity" evidence="1">
    <location>
        <begin position="454"/>
        <end position="469"/>
    </location>
</feature>
<reference evidence="3" key="2">
    <citation type="submission" date="2021-01" db="EMBL/GenBank/DDBJ databases">
        <authorList>
            <person name="Schikora-Tamarit M.A."/>
        </authorList>
    </citation>
    <scope>NUCLEOTIDE SEQUENCE</scope>
    <source>
        <strain evidence="3">CBS6341</strain>
    </source>
</reference>
<proteinExistence type="predicted"/>
<dbReference type="InterPro" id="IPR000008">
    <property type="entry name" value="C2_dom"/>
</dbReference>
<dbReference type="InterPro" id="IPR035892">
    <property type="entry name" value="C2_domain_sf"/>
</dbReference>
<feature type="region of interest" description="Disordered" evidence="1">
    <location>
        <begin position="266"/>
        <end position="396"/>
    </location>
</feature>
<dbReference type="Proteomes" id="UP000769528">
    <property type="component" value="Unassembled WGS sequence"/>
</dbReference>
<feature type="compositionally biased region" description="Polar residues" evidence="1">
    <location>
        <begin position="382"/>
        <end position="393"/>
    </location>
</feature>
<comment type="caution">
    <text evidence="3">The sequence shown here is derived from an EMBL/GenBank/DDBJ whole genome shotgun (WGS) entry which is preliminary data.</text>
</comment>
<dbReference type="SUPFAM" id="SSF49562">
    <property type="entry name" value="C2 domain (Calcium/lipid-binding domain, CaLB)"/>
    <property type="match status" value="1"/>
</dbReference>
<organism evidence="3 4">
    <name type="scientific">Wickerhamomyces mucosus</name>
    <dbReference type="NCBI Taxonomy" id="1378264"/>
    <lineage>
        <taxon>Eukaryota</taxon>
        <taxon>Fungi</taxon>
        <taxon>Dikarya</taxon>
        <taxon>Ascomycota</taxon>
        <taxon>Saccharomycotina</taxon>
        <taxon>Saccharomycetes</taxon>
        <taxon>Phaffomycetales</taxon>
        <taxon>Wickerhamomycetaceae</taxon>
        <taxon>Wickerhamomyces</taxon>
    </lineage>
</organism>
<reference evidence="3" key="1">
    <citation type="journal article" date="2021" name="Open Biol.">
        <title>Shared evolutionary footprints suggest mitochondrial oxidative damage underlies multiple complex I losses in fungi.</title>
        <authorList>
            <person name="Schikora-Tamarit M.A."/>
            <person name="Marcet-Houben M."/>
            <person name="Nosek J."/>
            <person name="Gabaldon T."/>
        </authorList>
    </citation>
    <scope>NUCLEOTIDE SEQUENCE</scope>
    <source>
        <strain evidence="3">CBS6341</strain>
    </source>
</reference>
<accession>A0A9P8PKD1</accession>
<evidence type="ECO:0000313" key="3">
    <source>
        <dbReference type="EMBL" id="KAH3673185.1"/>
    </source>
</evidence>
<dbReference type="Gene3D" id="2.60.40.150">
    <property type="entry name" value="C2 domain"/>
    <property type="match status" value="1"/>
</dbReference>